<protein>
    <submittedName>
        <fullName evidence="1">Uncharacterized protein</fullName>
    </submittedName>
</protein>
<accession>A0A0A8ZH39</accession>
<proteinExistence type="predicted"/>
<dbReference type="EMBL" id="GBRH01259181">
    <property type="protein sequence ID" value="JAD38714.1"/>
    <property type="molecule type" value="Transcribed_RNA"/>
</dbReference>
<name>A0A0A8ZH39_ARUDO</name>
<dbReference type="AlphaFoldDB" id="A0A0A8ZH39"/>
<organism evidence="1">
    <name type="scientific">Arundo donax</name>
    <name type="common">Giant reed</name>
    <name type="synonym">Donax arundinaceus</name>
    <dbReference type="NCBI Taxonomy" id="35708"/>
    <lineage>
        <taxon>Eukaryota</taxon>
        <taxon>Viridiplantae</taxon>
        <taxon>Streptophyta</taxon>
        <taxon>Embryophyta</taxon>
        <taxon>Tracheophyta</taxon>
        <taxon>Spermatophyta</taxon>
        <taxon>Magnoliopsida</taxon>
        <taxon>Liliopsida</taxon>
        <taxon>Poales</taxon>
        <taxon>Poaceae</taxon>
        <taxon>PACMAD clade</taxon>
        <taxon>Arundinoideae</taxon>
        <taxon>Arundineae</taxon>
        <taxon>Arundo</taxon>
    </lineage>
</organism>
<reference evidence="1" key="1">
    <citation type="submission" date="2014-09" db="EMBL/GenBank/DDBJ databases">
        <authorList>
            <person name="Magalhaes I.L.F."/>
            <person name="Oliveira U."/>
            <person name="Santos F.R."/>
            <person name="Vidigal T.H.D.A."/>
            <person name="Brescovit A.D."/>
            <person name="Santos A.J."/>
        </authorList>
    </citation>
    <scope>NUCLEOTIDE SEQUENCE</scope>
    <source>
        <tissue evidence="1">Shoot tissue taken approximately 20 cm above the soil surface</tissue>
    </source>
</reference>
<evidence type="ECO:0000313" key="1">
    <source>
        <dbReference type="EMBL" id="JAD38714.1"/>
    </source>
</evidence>
<sequence length="75" mass="8750">MKSQTIYRFLSILSLEQEVANTRIYLSRINLLVFQVMTPSTYRHPKPSHDPFQVSVSVFRLLDISGYDTFNLQTP</sequence>
<reference evidence="1" key="2">
    <citation type="journal article" date="2015" name="Data Brief">
        <title>Shoot transcriptome of the giant reed, Arundo donax.</title>
        <authorList>
            <person name="Barrero R.A."/>
            <person name="Guerrero F.D."/>
            <person name="Moolhuijzen P."/>
            <person name="Goolsby J.A."/>
            <person name="Tidwell J."/>
            <person name="Bellgard S.E."/>
            <person name="Bellgard M.I."/>
        </authorList>
    </citation>
    <scope>NUCLEOTIDE SEQUENCE</scope>
    <source>
        <tissue evidence="1">Shoot tissue taken approximately 20 cm above the soil surface</tissue>
    </source>
</reference>